<dbReference type="GO" id="GO:0005251">
    <property type="term" value="F:delayed rectifier potassium channel activity"/>
    <property type="evidence" value="ECO:0007669"/>
    <property type="project" value="TreeGrafter"/>
</dbReference>
<sequence length="201" mass="21764">MTPITNSTQLHSLLLSLLQHCLNGTVAGENYTTQQAERGQGVVYILLVVGLFSCFTFGIMLSYIRSRKLEGSEDPYHQYIAHDWTKAPPPYSPASQSAQARSLANSTPDTVICNPATAEQIGGASQPDHAQILPFEQKDHQFRQEGAVAGLCGRAGGSVLGQQARERWAGDLERSLRYKGARPEGRGRVVTTARGAAVNRA</sequence>
<dbReference type="PANTHER" id="PTHR15282">
    <property type="entry name" value="POTASSIUM VOLTAGE-GATED CHANNEL SUBFAMILY E MEMBER 1, 3"/>
    <property type="match status" value="1"/>
</dbReference>
<dbReference type="Proteomes" id="UP001174136">
    <property type="component" value="Unassembled WGS sequence"/>
</dbReference>
<dbReference type="GO" id="GO:0097623">
    <property type="term" value="P:potassium ion export across plasma membrane"/>
    <property type="evidence" value="ECO:0007669"/>
    <property type="project" value="TreeGrafter"/>
</dbReference>
<evidence type="ECO:0000256" key="4">
    <source>
        <dbReference type="ARBA" id="ARBA00022989"/>
    </source>
</evidence>
<gene>
    <name evidence="9" type="primary">KCNE1_0</name>
    <name evidence="9" type="ORF">N1851_034325</name>
</gene>
<feature type="region of interest" description="Disordered" evidence="6">
    <location>
        <begin position="182"/>
        <end position="201"/>
    </location>
</feature>
<evidence type="ECO:0000256" key="2">
    <source>
        <dbReference type="ARBA" id="ARBA00005688"/>
    </source>
</evidence>
<dbReference type="AlphaFoldDB" id="A0AA47NLH9"/>
<dbReference type="GO" id="GO:0044325">
    <property type="term" value="F:transmembrane transporter binding"/>
    <property type="evidence" value="ECO:0007669"/>
    <property type="project" value="TreeGrafter"/>
</dbReference>
<proteinExistence type="inferred from homology"/>
<evidence type="ECO:0000256" key="1">
    <source>
        <dbReference type="ARBA" id="ARBA00004167"/>
    </source>
</evidence>
<keyword evidence="8" id="KW-0732">Signal</keyword>
<comment type="similarity">
    <text evidence="2">Belongs to the potassium channel KCNE family.</text>
</comment>
<dbReference type="PRINTS" id="PR00168">
    <property type="entry name" value="KCNECHANNEL"/>
</dbReference>
<dbReference type="GO" id="GO:0015459">
    <property type="term" value="F:potassium channel regulator activity"/>
    <property type="evidence" value="ECO:0007669"/>
    <property type="project" value="TreeGrafter"/>
</dbReference>
<dbReference type="GO" id="GO:0086091">
    <property type="term" value="P:regulation of heart rate by cardiac conduction"/>
    <property type="evidence" value="ECO:0007669"/>
    <property type="project" value="TreeGrafter"/>
</dbReference>
<comment type="subcellular location">
    <subcellularLocation>
        <location evidence="1">Membrane</location>
        <topology evidence="1">Single-pass membrane protein</topology>
    </subcellularLocation>
</comment>
<feature type="chain" id="PRO_5041355872" evidence="8">
    <location>
        <begin position="29"/>
        <end position="201"/>
    </location>
</feature>
<evidence type="ECO:0000313" key="10">
    <source>
        <dbReference type="Proteomes" id="UP001174136"/>
    </source>
</evidence>
<name>A0AA47NLH9_MERPO</name>
<keyword evidence="3 7" id="KW-0812">Transmembrane</keyword>
<evidence type="ECO:0000256" key="8">
    <source>
        <dbReference type="SAM" id="SignalP"/>
    </source>
</evidence>
<keyword evidence="5 7" id="KW-0472">Membrane</keyword>
<evidence type="ECO:0000256" key="3">
    <source>
        <dbReference type="ARBA" id="ARBA00022692"/>
    </source>
</evidence>
<dbReference type="GO" id="GO:0008076">
    <property type="term" value="C:voltage-gated potassium channel complex"/>
    <property type="evidence" value="ECO:0007669"/>
    <property type="project" value="TreeGrafter"/>
</dbReference>
<comment type="caution">
    <text evidence="9">The sequence shown here is derived from an EMBL/GenBank/DDBJ whole genome shotgun (WGS) entry which is preliminary data.</text>
</comment>
<protein>
    <submittedName>
        <fullName evidence="9">Potassium voltage-gated channel subfamily E member 1</fullName>
    </submittedName>
</protein>
<dbReference type="PANTHER" id="PTHR15282:SF10">
    <property type="entry name" value="POTASSIUM VOLTAGE-GATED CHANNEL SUBFAMILY E MEMBER 1"/>
    <property type="match status" value="1"/>
</dbReference>
<evidence type="ECO:0000313" key="9">
    <source>
        <dbReference type="EMBL" id="KAK0130981.1"/>
    </source>
</evidence>
<evidence type="ECO:0000256" key="5">
    <source>
        <dbReference type="ARBA" id="ARBA00023136"/>
    </source>
</evidence>
<dbReference type="GO" id="GO:0060307">
    <property type="term" value="P:regulation of ventricular cardiac muscle cell membrane repolarization"/>
    <property type="evidence" value="ECO:0007669"/>
    <property type="project" value="TreeGrafter"/>
</dbReference>
<accession>A0AA47NLH9</accession>
<dbReference type="GO" id="GO:1902282">
    <property type="term" value="F:voltage-gated potassium channel activity involved in ventricular cardiac muscle cell action potential repolarization"/>
    <property type="evidence" value="ECO:0007669"/>
    <property type="project" value="TreeGrafter"/>
</dbReference>
<dbReference type="EMBL" id="JAOPHQ010006583">
    <property type="protein sequence ID" value="KAK0130981.1"/>
    <property type="molecule type" value="Genomic_DNA"/>
</dbReference>
<dbReference type="InterPro" id="IPR000369">
    <property type="entry name" value="K_chnl_KCNE"/>
</dbReference>
<feature type="transmembrane region" description="Helical" evidence="7">
    <location>
        <begin position="43"/>
        <end position="64"/>
    </location>
</feature>
<dbReference type="Pfam" id="PF02060">
    <property type="entry name" value="ISK_Channel"/>
    <property type="match status" value="1"/>
</dbReference>
<organism evidence="9 10">
    <name type="scientific">Merluccius polli</name>
    <name type="common">Benguela hake</name>
    <name type="synonym">Merluccius cadenati</name>
    <dbReference type="NCBI Taxonomy" id="89951"/>
    <lineage>
        <taxon>Eukaryota</taxon>
        <taxon>Metazoa</taxon>
        <taxon>Chordata</taxon>
        <taxon>Craniata</taxon>
        <taxon>Vertebrata</taxon>
        <taxon>Euteleostomi</taxon>
        <taxon>Actinopterygii</taxon>
        <taxon>Neopterygii</taxon>
        <taxon>Teleostei</taxon>
        <taxon>Neoteleostei</taxon>
        <taxon>Acanthomorphata</taxon>
        <taxon>Zeiogadaria</taxon>
        <taxon>Gadariae</taxon>
        <taxon>Gadiformes</taxon>
        <taxon>Gadoidei</taxon>
        <taxon>Merlucciidae</taxon>
        <taxon>Merluccius</taxon>
    </lineage>
</organism>
<feature type="signal peptide" evidence="8">
    <location>
        <begin position="1"/>
        <end position="28"/>
    </location>
</feature>
<keyword evidence="10" id="KW-1185">Reference proteome</keyword>
<reference evidence="9" key="1">
    <citation type="journal article" date="2023" name="Front. Mar. Sci.">
        <title>A new Merluccius polli reference genome to investigate the effects of global change in West African waters.</title>
        <authorList>
            <person name="Mateo J.L."/>
            <person name="Blanco-Fernandez C."/>
            <person name="Garcia-Vazquez E."/>
            <person name="Machado-Schiaffino G."/>
        </authorList>
    </citation>
    <scope>NUCLEOTIDE SEQUENCE</scope>
    <source>
        <strain evidence="9">C29</strain>
        <tissue evidence="9">Fin</tissue>
    </source>
</reference>
<evidence type="ECO:0000256" key="6">
    <source>
        <dbReference type="SAM" id="MobiDB-lite"/>
    </source>
</evidence>
<evidence type="ECO:0000256" key="7">
    <source>
        <dbReference type="SAM" id="Phobius"/>
    </source>
</evidence>
<keyword evidence="4 7" id="KW-1133">Transmembrane helix</keyword>